<comment type="caution">
    <text evidence="3">The sequence shown here is derived from an EMBL/GenBank/DDBJ whole genome shotgun (WGS) entry which is preliminary data.</text>
</comment>
<accession>A0A8H7WAV1</accession>
<dbReference type="AlphaFoldDB" id="A0A8H7WAV1"/>
<name>A0A8H7WAV1_9HELO</name>
<evidence type="ECO:0000256" key="2">
    <source>
        <dbReference type="SAM" id="MobiDB-lite"/>
    </source>
</evidence>
<dbReference type="PANTHER" id="PTHR34598:SF3">
    <property type="entry name" value="OXIDOREDUCTASE AN1597"/>
    <property type="match status" value="1"/>
</dbReference>
<dbReference type="InterPro" id="IPR044053">
    <property type="entry name" value="AsaB-like"/>
</dbReference>
<protein>
    <submittedName>
        <fullName evidence="3">Uncharacterized protein</fullName>
    </submittedName>
</protein>
<evidence type="ECO:0000256" key="1">
    <source>
        <dbReference type="ARBA" id="ARBA00023604"/>
    </source>
</evidence>
<dbReference type="GO" id="GO:0016491">
    <property type="term" value="F:oxidoreductase activity"/>
    <property type="evidence" value="ECO:0007669"/>
    <property type="project" value="InterPro"/>
</dbReference>
<feature type="region of interest" description="Disordered" evidence="2">
    <location>
        <begin position="1"/>
        <end position="20"/>
    </location>
</feature>
<feature type="compositionally biased region" description="Basic and acidic residues" evidence="2">
    <location>
        <begin position="7"/>
        <end position="17"/>
    </location>
</feature>
<dbReference type="OrthoDB" id="412788at2759"/>
<dbReference type="Proteomes" id="UP000664132">
    <property type="component" value="Unassembled WGS sequence"/>
</dbReference>
<reference evidence="3" key="1">
    <citation type="submission" date="2021-02" db="EMBL/GenBank/DDBJ databases">
        <title>Genome sequence Cadophora malorum strain M34.</title>
        <authorList>
            <person name="Stefanovic E."/>
            <person name="Vu D."/>
            <person name="Scully C."/>
            <person name="Dijksterhuis J."/>
            <person name="Roader J."/>
            <person name="Houbraken J."/>
        </authorList>
    </citation>
    <scope>NUCLEOTIDE SEQUENCE</scope>
    <source>
        <strain evidence="3">M34</strain>
    </source>
</reference>
<evidence type="ECO:0000313" key="3">
    <source>
        <dbReference type="EMBL" id="KAG4419054.1"/>
    </source>
</evidence>
<comment type="similarity">
    <text evidence="1">Belongs to the asaB hydroxylase/desaturase family.</text>
</comment>
<gene>
    <name evidence="3" type="ORF">IFR04_007830</name>
</gene>
<keyword evidence="4" id="KW-1185">Reference proteome</keyword>
<dbReference type="NCBIfam" id="NF041278">
    <property type="entry name" value="CmcJ_NvfI_EfuI"/>
    <property type="match status" value="1"/>
</dbReference>
<proteinExistence type="inferred from homology"/>
<dbReference type="PANTHER" id="PTHR34598">
    <property type="entry name" value="BLL6449 PROTEIN"/>
    <property type="match status" value="1"/>
</dbReference>
<organism evidence="3 4">
    <name type="scientific">Cadophora malorum</name>
    <dbReference type="NCBI Taxonomy" id="108018"/>
    <lineage>
        <taxon>Eukaryota</taxon>
        <taxon>Fungi</taxon>
        <taxon>Dikarya</taxon>
        <taxon>Ascomycota</taxon>
        <taxon>Pezizomycotina</taxon>
        <taxon>Leotiomycetes</taxon>
        <taxon>Helotiales</taxon>
        <taxon>Ploettnerulaceae</taxon>
        <taxon>Cadophora</taxon>
    </lineage>
</organism>
<evidence type="ECO:0000313" key="4">
    <source>
        <dbReference type="Proteomes" id="UP000664132"/>
    </source>
</evidence>
<dbReference type="EMBL" id="JAFJYH010000114">
    <property type="protein sequence ID" value="KAG4419054.1"/>
    <property type="molecule type" value="Genomic_DNA"/>
</dbReference>
<sequence>MSTKTPHIAEDPTHSPDGRPLARVQYVEPDTTVDPWDCNYCGIPRAKEVIHFNQPLNDLRPSIFTPSNHYQLSTHGFTALKHKSALDIVGGEAYDRIKAYDVLIPEFKDILKSVTGAKTVHVLGLGMRLKEADPDTKPLRERDTNAPPERCGIDLPVKSMDMTVPYMGGYEGGNKIGPARSVHIDYSPDGARQILRHVRRDVIADTKDIVEAEDAAVTAGQDIALYSGRRYAMFSVWRALKKVERDPVAVCDPNSIDFDRDLVEHVNKQPGDEQGDYLAGLSMLKGDHAESQKWYWISDQDVDEVFIFQFYDSYAIREGRPWGAPHGGVTLLGKEQGEPRHSVEARCIAVFD</sequence>